<dbReference type="InterPro" id="IPR001789">
    <property type="entry name" value="Sig_transdc_resp-reg_receiver"/>
</dbReference>
<dbReference type="EMBL" id="CP063231">
    <property type="protein sequence ID" value="URL59456.1"/>
    <property type="molecule type" value="Genomic_DNA"/>
</dbReference>
<dbReference type="InterPro" id="IPR004358">
    <property type="entry name" value="Sig_transdc_His_kin-like_C"/>
</dbReference>
<dbReference type="SMART" id="SM00091">
    <property type="entry name" value="PAS"/>
    <property type="match status" value="1"/>
</dbReference>
<dbReference type="PRINTS" id="PR00344">
    <property type="entry name" value="BCTRLSENSOR"/>
</dbReference>
<feature type="domain" description="PAC" evidence="8">
    <location>
        <begin position="87"/>
        <end position="139"/>
    </location>
</feature>
<dbReference type="RefSeq" id="WP_250340007.1">
    <property type="nucleotide sequence ID" value="NZ_CP063231.1"/>
</dbReference>
<feature type="modified residue" description="4-aspartylphosphate" evidence="4">
    <location>
        <position position="457"/>
    </location>
</feature>
<keyword evidence="3 4" id="KW-0597">Phosphoprotein</keyword>
<evidence type="ECO:0000256" key="1">
    <source>
        <dbReference type="ARBA" id="ARBA00000085"/>
    </source>
</evidence>
<feature type="domain" description="PAS" evidence="7">
    <location>
        <begin position="12"/>
        <end position="70"/>
    </location>
</feature>
<evidence type="ECO:0000256" key="3">
    <source>
        <dbReference type="ARBA" id="ARBA00022553"/>
    </source>
</evidence>
<dbReference type="SMART" id="SM00388">
    <property type="entry name" value="HisKA"/>
    <property type="match status" value="1"/>
</dbReference>
<dbReference type="PANTHER" id="PTHR43065">
    <property type="entry name" value="SENSOR HISTIDINE KINASE"/>
    <property type="match status" value="1"/>
</dbReference>
<dbReference type="SMART" id="SM00086">
    <property type="entry name" value="PAC"/>
    <property type="match status" value="1"/>
</dbReference>
<protein>
    <recommendedName>
        <fullName evidence="2">histidine kinase</fullName>
        <ecNumber evidence="2">2.7.13.3</ecNumber>
    </recommendedName>
</protein>
<name>A0ABY4T3H3_9GAMM</name>
<dbReference type="CDD" id="cd00130">
    <property type="entry name" value="PAS"/>
    <property type="match status" value="1"/>
</dbReference>
<dbReference type="PROSITE" id="PS50112">
    <property type="entry name" value="PAS"/>
    <property type="match status" value="1"/>
</dbReference>
<evidence type="ECO:0000256" key="2">
    <source>
        <dbReference type="ARBA" id="ARBA00012438"/>
    </source>
</evidence>
<dbReference type="Pfam" id="PF02518">
    <property type="entry name" value="HATPase_c"/>
    <property type="match status" value="1"/>
</dbReference>
<dbReference type="PROSITE" id="PS50113">
    <property type="entry name" value="PAC"/>
    <property type="match status" value="1"/>
</dbReference>
<evidence type="ECO:0000313" key="10">
    <source>
        <dbReference type="Proteomes" id="UP001056681"/>
    </source>
</evidence>
<evidence type="ECO:0000256" key="4">
    <source>
        <dbReference type="PROSITE-ProRule" id="PRU00169"/>
    </source>
</evidence>
<evidence type="ECO:0000313" key="9">
    <source>
        <dbReference type="EMBL" id="URL59456.1"/>
    </source>
</evidence>
<feature type="domain" description="Histidine kinase" evidence="5">
    <location>
        <begin position="159"/>
        <end position="379"/>
    </location>
</feature>
<dbReference type="SMART" id="SM00448">
    <property type="entry name" value="REC"/>
    <property type="match status" value="1"/>
</dbReference>
<dbReference type="InterPro" id="IPR036097">
    <property type="entry name" value="HisK_dim/P_sf"/>
</dbReference>
<evidence type="ECO:0000259" key="8">
    <source>
        <dbReference type="PROSITE" id="PS50113"/>
    </source>
</evidence>
<dbReference type="Gene3D" id="3.40.50.2300">
    <property type="match status" value="1"/>
</dbReference>
<dbReference type="InterPro" id="IPR035965">
    <property type="entry name" value="PAS-like_dom_sf"/>
</dbReference>
<dbReference type="InterPro" id="IPR005467">
    <property type="entry name" value="His_kinase_dom"/>
</dbReference>
<dbReference type="Pfam" id="PF13426">
    <property type="entry name" value="PAS_9"/>
    <property type="match status" value="1"/>
</dbReference>
<dbReference type="EC" id="2.7.13.3" evidence="2"/>
<dbReference type="InterPro" id="IPR036890">
    <property type="entry name" value="HATPase_C_sf"/>
</dbReference>
<dbReference type="Gene3D" id="3.30.450.20">
    <property type="entry name" value="PAS domain"/>
    <property type="match status" value="1"/>
</dbReference>
<dbReference type="InterPro" id="IPR001610">
    <property type="entry name" value="PAC"/>
</dbReference>
<dbReference type="SUPFAM" id="SSF55785">
    <property type="entry name" value="PYP-like sensor domain (PAS domain)"/>
    <property type="match status" value="1"/>
</dbReference>
<dbReference type="InterPro" id="IPR003661">
    <property type="entry name" value="HisK_dim/P_dom"/>
</dbReference>
<dbReference type="PROSITE" id="PS50109">
    <property type="entry name" value="HIS_KIN"/>
    <property type="match status" value="1"/>
</dbReference>
<organism evidence="9 10">
    <name type="scientific">Luteibacter flocculans</name>
    <dbReference type="NCBI Taxonomy" id="2780091"/>
    <lineage>
        <taxon>Bacteria</taxon>
        <taxon>Pseudomonadati</taxon>
        <taxon>Pseudomonadota</taxon>
        <taxon>Gammaproteobacteria</taxon>
        <taxon>Lysobacterales</taxon>
        <taxon>Rhodanobacteraceae</taxon>
        <taxon>Luteibacter</taxon>
    </lineage>
</organism>
<dbReference type="InterPro" id="IPR000700">
    <property type="entry name" value="PAS-assoc_C"/>
</dbReference>
<dbReference type="InterPro" id="IPR000014">
    <property type="entry name" value="PAS"/>
</dbReference>
<dbReference type="Gene3D" id="3.30.565.10">
    <property type="entry name" value="Histidine kinase-like ATPase, C-terminal domain"/>
    <property type="match status" value="1"/>
</dbReference>
<dbReference type="SUPFAM" id="SSF52172">
    <property type="entry name" value="CheY-like"/>
    <property type="match status" value="1"/>
</dbReference>
<proteinExistence type="predicted"/>
<dbReference type="PROSITE" id="PS50110">
    <property type="entry name" value="RESPONSE_REGULATORY"/>
    <property type="match status" value="1"/>
</dbReference>
<dbReference type="Pfam" id="PF00512">
    <property type="entry name" value="HisKA"/>
    <property type="match status" value="1"/>
</dbReference>
<dbReference type="SUPFAM" id="SSF47384">
    <property type="entry name" value="Homodimeric domain of signal transducing histidine kinase"/>
    <property type="match status" value="1"/>
</dbReference>
<dbReference type="SMART" id="SM00387">
    <property type="entry name" value="HATPase_c"/>
    <property type="match status" value="1"/>
</dbReference>
<dbReference type="PANTHER" id="PTHR43065:SF49">
    <property type="entry name" value="HISTIDINE KINASE"/>
    <property type="match status" value="1"/>
</dbReference>
<reference evidence="9" key="1">
    <citation type="submission" date="2020-10" db="EMBL/GenBank/DDBJ databases">
        <title>Whole-genome sequence of Luteibacter sp. EIF3.</title>
        <authorList>
            <person name="Friedrich I."/>
            <person name="Hertel R."/>
            <person name="Daniel R."/>
        </authorList>
    </citation>
    <scope>NUCLEOTIDE SEQUENCE</scope>
    <source>
        <strain evidence="9">EIF3</strain>
    </source>
</reference>
<keyword evidence="10" id="KW-1185">Reference proteome</keyword>
<evidence type="ECO:0000259" key="5">
    <source>
        <dbReference type="PROSITE" id="PS50109"/>
    </source>
</evidence>
<dbReference type="Proteomes" id="UP001056681">
    <property type="component" value="Chromosome"/>
</dbReference>
<dbReference type="Gene3D" id="1.10.287.130">
    <property type="match status" value="1"/>
</dbReference>
<accession>A0ABY4T3H3</accession>
<dbReference type="NCBIfam" id="TIGR00229">
    <property type="entry name" value="sensory_box"/>
    <property type="match status" value="1"/>
</dbReference>
<feature type="domain" description="Response regulatory" evidence="6">
    <location>
        <begin position="407"/>
        <end position="517"/>
    </location>
</feature>
<evidence type="ECO:0000259" key="7">
    <source>
        <dbReference type="PROSITE" id="PS50112"/>
    </source>
</evidence>
<comment type="catalytic activity">
    <reaction evidence="1">
        <text>ATP + protein L-histidine = ADP + protein N-phospho-L-histidine.</text>
        <dbReference type="EC" id="2.7.13.3"/>
    </reaction>
</comment>
<evidence type="ECO:0000259" key="6">
    <source>
        <dbReference type="PROSITE" id="PS50110"/>
    </source>
</evidence>
<sequence>MKSDDIDELRRSREQFRLLVQGVADYAIYMLDPEGNVSSWNSGAERIKGYRPDEIIGLHYSTFFAPEDVERREPWSNLAAAKASGRLETEGWRVRKDGSRFWAHVVLDRIDDDDGQFVGFAKVTRDVTEQRNTALALEQARNALFQSQKLEAVGQLTGGVAHDFNNLLMAIHGNLDLLTQRDDLPDRARPLVANALSGVRRGVALVQRMLAFARRQQLHLAPVLLPDLVHGMADLVRTSLGPSVLVEASFPLSLPPVMADANQLELCLLNLAVNARDAMPDGGTLTISARAESVQDGRALGIGPGQYVRLSLADTGEGMDEATLSRATEPFFTTKGVGKGTGLGLSMVHGIVQQCGGALRLSSTRPGGTTVDIWLPVAGALGLGADAPPAIAPSTHYAAPMDGRATSILVVDDDPLVLSTTVEMLCFAGYEAIGASSGAQALKMLDESPSVSVVLTDHAMPGMTGVELASRLAKTRPDLHVVLASGYAELPDHTPGIHARLQKPYGREELLAALRFA</sequence>
<dbReference type="InterPro" id="IPR003594">
    <property type="entry name" value="HATPase_dom"/>
</dbReference>
<dbReference type="InterPro" id="IPR011006">
    <property type="entry name" value="CheY-like_superfamily"/>
</dbReference>
<dbReference type="Pfam" id="PF00072">
    <property type="entry name" value="Response_reg"/>
    <property type="match status" value="1"/>
</dbReference>
<gene>
    <name evidence="9" type="ORF">IM816_04935</name>
</gene>
<dbReference type="SUPFAM" id="SSF55874">
    <property type="entry name" value="ATPase domain of HSP90 chaperone/DNA topoisomerase II/histidine kinase"/>
    <property type="match status" value="1"/>
</dbReference>